<keyword evidence="3" id="KW-0408">Iron</keyword>
<dbReference type="AlphaFoldDB" id="A0A813RP26"/>
<evidence type="ECO:0000256" key="3">
    <source>
        <dbReference type="ARBA" id="ARBA00023004"/>
    </source>
</evidence>
<reference evidence="7" key="1">
    <citation type="submission" date="2021-02" db="EMBL/GenBank/DDBJ databases">
        <authorList>
            <person name="Nowell W R."/>
        </authorList>
    </citation>
    <scope>NUCLEOTIDE SEQUENCE</scope>
    <source>
        <strain evidence="7">Ploen Becks lab</strain>
    </source>
</reference>
<evidence type="ECO:0000256" key="2">
    <source>
        <dbReference type="ARBA" id="ARBA00022723"/>
    </source>
</evidence>
<organism evidence="7 8">
    <name type="scientific">Brachionus calyciflorus</name>
    <dbReference type="NCBI Taxonomy" id="104777"/>
    <lineage>
        <taxon>Eukaryota</taxon>
        <taxon>Metazoa</taxon>
        <taxon>Spiralia</taxon>
        <taxon>Gnathifera</taxon>
        <taxon>Rotifera</taxon>
        <taxon>Eurotatoria</taxon>
        <taxon>Monogononta</taxon>
        <taxon>Pseudotrocha</taxon>
        <taxon>Ploima</taxon>
        <taxon>Brachionidae</taxon>
        <taxon>Brachionus</taxon>
    </lineage>
</organism>
<dbReference type="InterPro" id="IPR042216">
    <property type="entry name" value="MitoNEET_CISD"/>
</dbReference>
<evidence type="ECO:0000256" key="1">
    <source>
        <dbReference type="ARBA" id="ARBA00022714"/>
    </source>
</evidence>
<evidence type="ECO:0000313" key="8">
    <source>
        <dbReference type="Proteomes" id="UP000663879"/>
    </source>
</evidence>
<feature type="domain" description="Iron-binding zinc finger CDGSH type" evidence="6">
    <location>
        <begin position="46"/>
        <end position="81"/>
    </location>
</feature>
<dbReference type="PANTHER" id="PTHR46491">
    <property type="entry name" value="CDGSH IRON SULFUR DOMAIN PROTEIN HOMOLOG"/>
    <property type="match status" value="1"/>
</dbReference>
<dbReference type="InterPro" id="IPR018967">
    <property type="entry name" value="FeS-contain_CDGSH-typ"/>
</dbReference>
<dbReference type="GO" id="GO:0051537">
    <property type="term" value="F:2 iron, 2 sulfur cluster binding"/>
    <property type="evidence" value="ECO:0007669"/>
    <property type="project" value="UniProtKB-KW"/>
</dbReference>
<evidence type="ECO:0000313" key="7">
    <source>
        <dbReference type="EMBL" id="CAF0785100.1"/>
    </source>
</evidence>
<comment type="caution">
    <text evidence="7">The sequence shown here is derived from an EMBL/GenBank/DDBJ whole genome shotgun (WGS) entry which is preliminary data.</text>
</comment>
<accession>A0A813RP26</accession>
<dbReference type="Gene3D" id="3.40.5.90">
    <property type="entry name" value="CDGSH iron-sulfur domain, mitoNEET-type"/>
    <property type="match status" value="2"/>
</dbReference>
<keyword evidence="4" id="KW-0411">Iron-sulfur</keyword>
<dbReference type="EMBL" id="CAJNOC010000632">
    <property type="protein sequence ID" value="CAF0785100.1"/>
    <property type="molecule type" value="Genomic_DNA"/>
</dbReference>
<dbReference type="Proteomes" id="UP000663879">
    <property type="component" value="Unassembled WGS sequence"/>
</dbReference>
<name>A0A813RP26_9BILA</name>
<dbReference type="PANTHER" id="PTHR46491:SF3">
    <property type="entry name" value="CDGSH IRON-SULFUR DOMAIN-CONTAINING PROTEIN 3, MITOCHONDRIAL"/>
    <property type="match status" value="1"/>
</dbReference>
<feature type="domain" description="Iron-binding zinc finger CDGSH type" evidence="6">
    <location>
        <begin position="89"/>
        <end position="126"/>
    </location>
</feature>
<dbReference type="InterPro" id="IPR052950">
    <property type="entry name" value="CISD"/>
</dbReference>
<proteinExistence type="predicted"/>
<dbReference type="OrthoDB" id="15717at2759"/>
<dbReference type="Pfam" id="PF09360">
    <property type="entry name" value="zf-CDGSH"/>
    <property type="match status" value="2"/>
</dbReference>
<evidence type="ECO:0000256" key="5">
    <source>
        <dbReference type="ARBA" id="ARBA00034078"/>
    </source>
</evidence>
<keyword evidence="2" id="KW-0479">Metal-binding</keyword>
<keyword evidence="1" id="KW-0001">2Fe-2S</keyword>
<evidence type="ECO:0000259" key="6">
    <source>
        <dbReference type="SMART" id="SM00704"/>
    </source>
</evidence>
<evidence type="ECO:0000256" key="4">
    <source>
        <dbReference type="ARBA" id="ARBA00023014"/>
    </source>
</evidence>
<gene>
    <name evidence="7" type="ORF">OXX778_LOCUS5670</name>
</gene>
<sequence length="127" mass="14282">MIRKLLKPCSGKYVLTQIRNKIHPTPAKVEFIQGRSAVGKPAGFEPIRAVIEKGKSYSWCSCGASKKQPFCDGAHKKLNESLKEGQDKLVPLRFVCEETRTVYFCMCKSSSNRPFCDGTHETLKNKN</sequence>
<protein>
    <recommendedName>
        <fullName evidence="6">Iron-binding zinc finger CDGSH type domain-containing protein</fullName>
    </recommendedName>
</protein>
<keyword evidence="8" id="KW-1185">Reference proteome</keyword>
<dbReference type="GO" id="GO:0046872">
    <property type="term" value="F:metal ion binding"/>
    <property type="evidence" value="ECO:0007669"/>
    <property type="project" value="UniProtKB-KW"/>
</dbReference>
<dbReference type="GO" id="GO:0005739">
    <property type="term" value="C:mitochondrion"/>
    <property type="evidence" value="ECO:0007669"/>
    <property type="project" value="TreeGrafter"/>
</dbReference>
<dbReference type="SMART" id="SM00704">
    <property type="entry name" value="ZnF_CDGSH"/>
    <property type="match status" value="2"/>
</dbReference>
<comment type="cofactor">
    <cofactor evidence="5">
        <name>[2Fe-2S] cluster</name>
        <dbReference type="ChEBI" id="CHEBI:190135"/>
    </cofactor>
</comment>